<dbReference type="EMBL" id="KE651166">
    <property type="protein sequence ID" value="EEB07696.1"/>
    <property type="molecule type" value="Genomic_DNA"/>
</dbReference>
<accession>B6K175</accession>
<dbReference type="JaponicusDB" id="SJAG_02798">
    <property type="gene designation" value="swc3"/>
</dbReference>
<protein>
    <submittedName>
        <fullName evidence="2">Swr1 complex subunit Swc3</fullName>
    </submittedName>
</protein>
<name>B6K175_SCHJY</name>
<evidence type="ECO:0000313" key="4">
    <source>
        <dbReference type="Proteomes" id="UP000001744"/>
    </source>
</evidence>
<gene>
    <name evidence="3" type="primary">swc3</name>
    <name evidence="2" type="ORF">SJAG_02798</name>
</gene>
<feature type="compositionally biased region" description="Basic and acidic residues" evidence="1">
    <location>
        <begin position="135"/>
        <end position="144"/>
    </location>
</feature>
<sequence>MESPGSELTEENHRRRTPTQNEAFGAGTAEFNKTAFLIALREARLSCVRGAFLERFDPAINYQLSQGKLRARMKPLGTATLCMGPLLFPETELFFVSYGDWRAPLQPPRDTPLRPHDPPSNAVTPTPGGVWVKQEPVDGDDRMNKMMMMGNTGTQSQPQQLPPKMPQASPQPQPPAPTPAQGTPQPSLDEDRHSSEAPTPDEASAASLVTEDAIARLAKRASEDANLRRTLRRIVSGLGTPEQLILLHTELLGPCTFAPPRRGKRPPRKRITLTITQADRDAFRANLAAGVPELRRHFDVVCRFRENPDAMWVLPREAMLTVMRKLPSHQVEELRLLFAVFHSGTNGEPMHVKLQMRITHFRQEVLEALECVTGASHTDRVLAERKRRMSRRE</sequence>
<dbReference type="HOGENOM" id="CLU_702405_0_0_1"/>
<evidence type="ECO:0000256" key="1">
    <source>
        <dbReference type="SAM" id="MobiDB-lite"/>
    </source>
</evidence>
<organism evidence="2 4">
    <name type="scientific">Schizosaccharomyces japonicus (strain yFS275 / FY16936)</name>
    <name type="common">Fission yeast</name>
    <dbReference type="NCBI Taxonomy" id="402676"/>
    <lineage>
        <taxon>Eukaryota</taxon>
        <taxon>Fungi</taxon>
        <taxon>Dikarya</taxon>
        <taxon>Ascomycota</taxon>
        <taxon>Taphrinomycotina</taxon>
        <taxon>Schizosaccharomycetes</taxon>
        <taxon>Schizosaccharomycetales</taxon>
        <taxon>Schizosaccharomycetaceae</taxon>
        <taxon>Schizosaccharomyces</taxon>
    </lineage>
</organism>
<evidence type="ECO:0000313" key="2">
    <source>
        <dbReference type="EMBL" id="EEB07696.1"/>
    </source>
</evidence>
<keyword evidence="4" id="KW-1185">Reference proteome</keyword>
<evidence type="ECO:0000313" key="3">
    <source>
        <dbReference type="JaponicusDB" id="SJAG_02798"/>
    </source>
</evidence>
<dbReference type="OrthoDB" id="5338195at2759"/>
<dbReference type="OMA" id="CILLHNE"/>
<dbReference type="GeneID" id="7049460"/>
<dbReference type="STRING" id="402676.B6K175"/>
<feature type="compositionally biased region" description="Pro residues" evidence="1">
    <location>
        <begin position="160"/>
        <end position="178"/>
    </location>
</feature>
<dbReference type="VEuPathDB" id="FungiDB:SJAG_02798"/>
<dbReference type="Proteomes" id="UP000001744">
    <property type="component" value="Unassembled WGS sequence"/>
</dbReference>
<dbReference type="AlphaFoldDB" id="B6K175"/>
<reference evidence="2 4" key="1">
    <citation type="journal article" date="2011" name="Science">
        <title>Comparative functional genomics of the fission yeasts.</title>
        <authorList>
            <person name="Rhind N."/>
            <person name="Chen Z."/>
            <person name="Yassour M."/>
            <person name="Thompson D.A."/>
            <person name="Haas B.J."/>
            <person name="Habib N."/>
            <person name="Wapinski I."/>
            <person name="Roy S."/>
            <person name="Lin M.F."/>
            <person name="Heiman D.I."/>
            <person name="Young S.K."/>
            <person name="Furuya K."/>
            <person name="Guo Y."/>
            <person name="Pidoux A."/>
            <person name="Chen H.M."/>
            <person name="Robbertse B."/>
            <person name="Goldberg J.M."/>
            <person name="Aoki K."/>
            <person name="Bayne E.H."/>
            <person name="Berlin A.M."/>
            <person name="Desjardins C.A."/>
            <person name="Dobbs E."/>
            <person name="Dukaj L."/>
            <person name="Fan L."/>
            <person name="FitzGerald M.G."/>
            <person name="French C."/>
            <person name="Gujja S."/>
            <person name="Hansen K."/>
            <person name="Keifenheim D."/>
            <person name="Levin J.Z."/>
            <person name="Mosher R.A."/>
            <person name="Mueller C.A."/>
            <person name="Pfiffner J."/>
            <person name="Priest M."/>
            <person name="Russ C."/>
            <person name="Smialowska A."/>
            <person name="Swoboda P."/>
            <person name="Sykes S.M."/>
            <person name="Vaughn M."/>
            <person name="Vengrova S."/>
            <person name="Yoder R."/>
            <person name="Zeng Q."/>
            <person name="Allshire R."/>
            <person name="Baulcombe D."/>
            <person name="Birren B.W."/>
            <person name="Brown W."/>
            <person name="Ekwall K."/>
            <person name="Kellis M."/>
            <person name="Leatherwood J."/>
            <person name="Levin H."/>
            <person name="Margalit H."/>
            <person name="Martienssen R."/>
            <person name="Nieduszynski C.A."/>
            <person name="Spatafora J.W."/>
            <person name="Friedman N."/>
            <person name="Dalgaard J.Z."/>
            <person name="Baumann P."/>
            <person name="Niki H."/>
            <person name="Regev A."/>
            <person name="Nusbaum C."/>
        </authorList>
    </citation>
    <scope>NUCLEOTIDE SEQUENCE [LARGE SCALE GENOMIC DNA]</scope>
    <source>
        <strain evidence="4">yFS275 / FY16936</strain>
    </source>
</reference>
<feature type="region of interest" description="Disordered" evidence="1">
    <location>
        <begin position="1"/>
        <end position="26"/>
    </location>
</feature>
<proteinExistence type="predicted"/>
<dbReference type="RefSeq" id="XP_002173989.1">
    <property type="nucleotide sequence ID" value="XM_002173953.2"/>
</dbReference>
<feature type="compositionally biased region" description="Low complexity" evidence="1">
    <location>
        <begin position="145"/>
        <end position="154"/>
    </location>
</feature>
<feature type="region of interest" description="Disordered" evidence="1">
    <location>
        <begin position="106"/>
        <end position="206"/>
    </location>
</feature>